<proteinExistence type="predicted"/>
<feature type="region of interest" description="Disordered" evidence="6">
    <location>
        <begin position="260"/>
        <end position="281"/>
    </location>
</feature>
<feature type="region of interest" description="Disordered" evidence="6">
    <location>
        <begin position="56"/>
        <end position="82"/>
    </location>
</feature>
<accession>A0A067LU99</accession>
<comment type="subcellular location">
    <subcellularLocation>
        <location evidence="1">Nucleus</location>
    </subcellularLocation>
</comment>
<dbReference type="Proteomes" id="UP000027195">
    <property type="component" value="Unassembled WGS sequence"/>
</dbReference>
<organism evidence="7 8">
    <name type="scientific">Botryobasidium botryosum (strain FD-172 SS1)</name>
    <dbReference type="NCBI Taxonomy" id="930990"/>
    <lineage>
        <taxon>Eukaryota</taxon>
        <taxon>Fungi</taxon>
        <taxon>Dikarya</taxon>
        <taxon>Basidiomycota</taxon>
        <taxon>Agaricomycotina</taxon>
        <taxon>Agaricomycetes</taxon>
        <taxon>Cantharellales</taxon>
        <taxon>Botryobasidiaceae</taxon>
        <taxon>Botryobasidium</taxon>
    </lineage>
</organism>
<dbReference type="OrthoDB" id="70376at2759"/>
<evidence type="ECO:0000256" key="3">
    <source>
        <dbReference type="ARBA" id="ARBA00023015"/>
    </source>
</evidence>
<name>A0A067LU99_BOTB1</name>
<dbReference type="InParanoid" id="A0A067LU99"/>
<feature type="region of interest" description="Disordered" evidence="6">
    <location>
        <begin position="1"/>
        <end position="33"/>
    </location>
</feature>
<dbReference type="GO" id="GO:0005654">
    <property type="term" value="C:nucleoplasm"/>
    <property type="evidence" value="ECO:0007669"/>
    <property type="project" value="UniProtKB-ARBA"/>
</dbReference>
<dbReference type="InterPro" id="IPR013907">
    <property type="entry name" value="Sds3"/>
</dbReference>
<feature type="compositionally biased region" description="Basic and acidic residues" evidence="6">
    <location>
        <begin position="68"/>
        <end position="82"/>
    </location>
</feature>
<evidence type="ECO:0000256" key="5">
    <source>
        <dbReference type="ARBA" id="ARBA00023242"/>
    </source>
</evidence>
<evidence type="ECO:0000313" key="7">
    <source>
        <dbReference type="EMBL" id="KDQ06853.1"/>
    </source>
</evidence>
<sequence length="323" mass="35767">MNGVHPDYDYYQNGDSRHHHRKSRPSQPDYAGYTETDFMHNQAYSERHKIIRASGSMASAAGNPTPELDPRRDKRSKGVTDRVSRYGREMSDRRDEIFANTINDLTTQTRVLYTHPASSSAYSIRLYPLTIERAAMLDAIDLEDQYALENVRATWEEEKDKIEDEYRKGQERVRERILEGIEERRRKAREEKDGEGIVVGDSSLDAPSISNATRIRPATLSTNAPTFPFPFSLAAPTPYGLALDDISSPFSLSLTAAAPGGLGAGGPRKRQNRGAGRDGGVLTLGKAIQQGLTPCKEGEIDSDLGEIRKGMKRRRAAVKAAGG</sequence>
<evidence type="ECO:0000256" key="6">
    <source>
        <dbReference type="SAM" id="MobiDB-lite"/>
    </source>
</evidence>
<dbReference type="GO" id="GO:0010468">
    <property type="term" value="P:regulation of gene expression"/>
    <property type="evidence" value="ECO:0007669"/>
    <property type="project" value="UniProtKB-ARBA"/>
</dbReference>
<gene>
    <name evidence="7" type="ORF">BOTBODRAFT_49133</name>
</gene>
<reference evidence="8" key="1">
    <citation type="journal article" date="2014" name="Proc. Natl. Acad. Sci. U.S.A.">
        <title>Extensive sampling of basidiomycete genomes demonstrates inadequacy of the white-rot/brown-rot paradigm for wood decay fungi.</title>
        <authorList>
            <person name="Riley R."/>
            <person name="Salamov A.A."/>
            <person name="Brown D.W."/>
            <person name="Nagy L.G."/>
            <person name="Floudas D."/>
            <person name="Held B.W."/>
            <person name="Levasseur A."/>
            <person name="Lombard V."/>
            <person name="Morin E."/>
            <person name="Otillar R."/>
            <person name="Lindquist E.A."/>
            <person name="Sun H."/>
            <person name="LaButti K.M."/>
            <person name="Schmutz J."/>
            <person name="Jabbour D."/>
            <person name="Luo H."/>
            <person name="Baker S.E."/>
            <person name="Pisabarro A.G."/>
            <person name="Walton J.D."/>
            <person name="Blanchette R.A."/>
            <person name="Henrissat B."/>
            <person name="Martin F."/>
            <person name="Cullen D."/>
            <person name="Hibbett D.S."/>
            <person name="Grigoriev I.V."/>
        </authorList>
    </citation>
    <scope>NUCLEOTIDE SEQUENCE [LARGE SCALE GENOMIC DNA]</scope>
    <source>
        <strain evidence="8">FD-172 SS1</strain>
    </source>
</reference>
<keyword evidence="3" id="KW-0805">Transcription regulation</keyword>
<keyword evidence="5" id="KW-0539">Nucleus</keyword>
<keyword evidence="8" id="KW-1185">Reference proteome</keyword>
<dbReference type="AlphaFoldDB" id="A0A067LU99"/>
<evidence type="ECO:0000313" key="8">
    <source>
        <dbReference type="Proteomes" id="UP000027195"/>
    </source>
</evidence>
<evidence type="ECO:0000256" key="2">
    <source>
        <dbReference type="ARBA" id="ARBA00022491"/>
    </source>
</evidence>
<keyword evidence="2" id="KW-0678">Repressor</keyword>
<evidence type="ECO:0000256" key="1">
    <source>
        <dbReference type="ARBA" id="ARBA00004123"/>
    </source>
</evidence>
<evidence type="ECO:0000256" key="4">
    <source>
        <dbReference type="ARBA" id="ARBA00023163"/>
    </source>
</evidence>
<protein>
    <submittedName>
        <fullName evidence="7">Uncharacterized protein</fullName>
    </submittedName>
</protein>
<dbReference type="SMART" id="SM01401">
    <property type="entry name" value="Sds3"/>
    <property type="match status" value="1"/>
</dbReference>
<dbReference type="Pfam" id="PF08598">
    <property type="entry name" value="Sds3"/>
    <property type="match status" value="1"/>
</dbReference>
<keyword evidence="4" id="KW-0804">Transcription</keyword>
<dbReference type="EMBL" id="KL198121">
    <property type="protein sequence ID" value="KDQ06853.1"/>
    <property type="molecule type" value="Genomic_DNA"/>
</dbReference>
<dbReference type="HOGENOM" id="CLU_071644_0_0_1"/>